<name>U1M2N1_SEGRC</name>
<evidence type="ECO:0000313" key="3">
    <source>
        <dbReference type="Proteomes" id="UP000004816"/>
    </source>
</evidence>
<dbReference type="eggNOG" id="ENOG503137Z">
    <property type="taxonomic scope" value="Bacteria"/>
</dbReference>
<proteinExistence type="predicted"/>
<organism evidence="2 3">
    <name type="scientific">Segniliparus rugosus (strain ATCC BAA-974 / DSM 45345 / CCUG 50838 / CIP 108380 / JCM 13579 / CDC 945)</name>
    <dbReference type="NCBI Taxonomy" id="679197"/>
    <lineage>
        <taxon>Bacteria</taxon>
        <taxon>Bacillati</taxon>
        <taxon>Actinomycetota</taxon>
        <taxon>Actinomycetes</taxon>
        <taxon>Mycobacteriales</taxon>
        <taxon>Segniliparaceae</taxon>
        <taxon>Segniliparus</taxon>
    </lineage>
</organism>
<sequence length="229" mass="24103">MMKQLSQANPKENGRGRLLIASALALASSSFLISSCSSKNESTTPNASHTAASAPAQANQSPSKVNEQRMENKTVGLSYVLPDGFSESSQGLPAGFPATQILPKGGSLLGPVIRILKITSETSSPQFDATKTNDENVDARVDALTTKKPGYGVSGVKRDHWDGDGLPASSVEITLSSTDGAPKIHYFFSYIGQGADRWTLMTTDDGTGAGKFLGEEAKAIAKSIRKLPN</sequence>
<feature type="region of interest" description="Disordered" evidence="1">
    <location>
        <begin position="37"/>
        <end position="68"/>
    </location>
</feature>
<dbReference type="RefSeq" id="WP_021029865.1">
    <property type="nucleotide sequence ID" value="NZ_KI391953.1"/>
</dbReference>
<comment type="caution">
    <text evidence="2">The sequence shown here is derived from an EMBL/GenBank/DDBJ whole genome shotgun (WGS) entry which is preliminary data.</text>
</comment>
<dbReference type="Proteomes" id="UP000004816">
    <property type="component" value="Unassembled WGS sequence"/>
</dbReference>
<gene>
    <name evidence="2" type="ORF">HMPREF9336_04066</name>
</gene>
<keyword evidence="3" id="KW-1185">Reference proteome</keyword>
<dbReference type="HOGENOM" id="CLU_1228774_0_0_11"/>
<dbReference type="EMBL" id="ACZI02000001">
    <property type="protein sequence ID" value="ERG69370.1"/>
    <property type="molecule type" value="Genomic_DNA"/>
</dbReference>
<dbReference type="AlphaFoldDB" id="U1M2N1"/>
<reference evidence="2 3" key="1">
    <citation type="journal article" date="2011" name="Stand. Genomic Sci.">
        <title>High quality draft genome sequence of Segniliparus rugosus CDC 945(T)= (ATCC BAA-974(T)).</title>
        <authorList>
            <person name="Earl A.M."/>
            <person name="Desjardins C.A."/>
            <person name="Fitzgerald M.G."/>
            <person name="Arachchi H.M."/>
            <person name="Zeng Q."/>
            <person name="Mehta T."/>
            <person name="Griggs A."/>
            <person name="Birren B.W."/>
            <person name="Toney N.C."/>
            <person name="Carr J."/>
            <person name="Posey J."/>
            <person name="Butler W.R."/>
        </authorList>
    </citation>
    <scope>NUCLEOTIDE SEQUENCE [LARGE SCALE GENOMIC DNA]</scope>
    <source>
        <strain evidence="3">ATCC BAA-974 / DSM 45345 / CCUG 50838 / CIP 108380 / JCM 13579 / CDC 945</strain>
    </source>
</reference>
<feature type="compositionally biased region" description="Low complexity" evidence="1">
    <location>
        <begin position="37"/>
        <end position="63"/>
    </location>
</feature>
<evidence type="ECO:0000313" key="2">
    <source>
        <dbReference type="EMBL" id="ERG69370.1"/>
    </source>
</evidence>
<evidence type="ECO:0000256" key="1">
    <source>
        <dbReference type="SAM" id="MobiDB-lite"/>
    </source>
</evidence>
<protein>
    <submittedName>
        <fullName evidence="2">Uncharacterized protein</fullName>
    </submittedName>
</protein>
<accession>U1M2N1</accession>